<name>A0A245ZD01_9SPHN</name>
<dbReference type="EMBL" id="NBBI01000013">
    <property type="protein sequence ID" value="OWK27584.1"/>
    <property type="molecule type" value="Genomic_DNA"/>
</dbReference>
<reference evidence="1 2" key="1">
    <citation type="submission" date="2017-03" db="EMBL/GenBank/DDBJ databases">
        <title>Genome sequence of Sphingomonas dokdonensis DSM 21029.</title>
        <authorList>
            <person name="Poehlein A."/>
            <person name="Wuebbeler J.H."/>
            <person name="Steinbuechel A."/>
            <person name="Daniel R."/>
        </authorList>
    </citation>
    <scope>NUCLEOTIDE SEQUENCE [LARGE SCALE GENOMIC DNA]</scope>
    <source>
        <strain evidence="1 2">DSM 21029</strain>
    </source>
</reference>
<dbReference type="OrthoDB" id="7555006at2"/>
<comment type="caution">
    <text evidence="1">The sequence shown here is derived from an EMBL/GenBank/DDBJ whole genome shotgun (WGS) entry which is preliminary data.</text>
</comment>
<dbReference type="Proteomes" id="UP000197290">
    <property type="component" value="Unassembled WGS sequence"/>
</dbReference>
<evidence type="ECO:0000313" key="1">
    <source>
        <dbReference type="EMBL" id="OWK27584.1"/>
    </source>
</evidence>
<accession>A0A245ZD01</accession>
<keyword evidence="2" id="KW-1185">Reference proteome</keyword>
<organism evidence="1 2">
    <name type="scientific">Sphingomonas dokdonensis</name>
    <dbReference type="NCBI Taxonomy" id="344880"/>
    <lineage>
        <taxon>Bacteria</taxon>
        <taxon>Pseudomonadati</taxon>
        <taxon>Pseudomonadota</taxon>
        <taxon>Alphaproteobacteria</taxon>
        <taxon>Sphingomonadales</taxon>
        <taxon>Sphingomonadaceae</taxon>
        <taxon>Sphingomonas</taxon>
    </lineage>
</organism>
<gene>
    <name evidence="1" type="ORF">SPDO_32670</name>
</gene>
<evidence type="ECO:0000313" key="2">
    <source>
        <dbReference type="Proteomes" id="UP000197290"/>
    </source>
</evidence>
<dbReference type="RefSeq" id="WP_088368568.1">
    <property type="nucleotide sequence ID" value="NZ_NBBI01000013.1"/>
</dbReference>
<dbReference type="AlphaFoldDB" id="A0A245ZD01"/>
<protein>
    <submittedName>
        <fullName evidence="1">Uncharacterized protein</fullName>
    </submittedName>
</protein>
<sequence>MLNRPDQAAQEALAADVRRSVTFCFLDLADGPVRVTNAPYNFTFAGTGDEDLDGFTFNAVDPRVVSVGSVRAAEGGSDTLVLTLSGLAGVDDELMTQLGDRANFIGRDCRLWRAMLAPDDLTQLGALWCYYTGYMSVPRVVGDRTSQTIQLNVESYLAFFGKASNRTLLDQSSFDPGDRSAELAIAIANGASRRT</sequence>
<proteinExistence type="predicted"/>